<dbReference type="InterPro" id="IPR013036">
    <property type="entry name" value="DUF1587"/>
</dbReference>
<organism evidence="9 10">
    <name type="scientific">Crateriforma conspicua</name>
    <dbReference type="NCBI Taxonomy" id="2527996"/>
    <lineage>
        <taxon>Bacteria</taxon>
        <taxon>Pseudomonadati</taxon>
        <taxon>Planctomycetota</taxon>
        <taxon>Planctomycetia</taxon>
        <taxon>Planctomycetales</taxon>
        <taxon>Planctomycetaceae</taxon>
        <taxon>Crateriforma</taxon>
    </lineage>
</organism>
<feature type="domain" description="Cytochrome C Planctomycete-type" evidence="7">
    <location>
        <begin position="79"/>
        <end position="130"/>
    </location>
</feature>
<feature type="transmembrane region" description="Helical" evidence="2">
    <location>
        <begin position="32"/>
        <end position="50"/>
    </location>
</feature>
<feature type="domain" description="DUF1595" evidence="8">
    <location>
        <begin position="431"/>
        <end position="509"/>
    </location>
</feature>
<feature type="domain" description="DUF1592" evidence="6">
    <location>
        <begin position="521"/>
        <end position="647"/>
    </location>
</feature>
<dbReference type="AlphaFoldDB" id="A0A5C5XXV6"/>
<sequence length="862" mass="96078">MTRTDLPDRRAPASDNAEPKKRRSFCQAVTRAAFRSLVCILAIGWVFFAVDNPRASADPSATVSGDQVRVVTEFVESYCRDCHNADDAVGGLDLETTPIGQASWDDATGQWSAWENIYKRVASRQMPPADAYRPDNDEYVVATQTLAGVLDGVAESKQTLTPSDSMRRLTRTEYQNSVRDLLDIEIDATRWIPKDESSHGFDNITVGELSPALMSRYLTAAEKISRIAVARPTGTPMGLTVRLPADLTQEHHLPGLPLGTRGGTNIRHTFAESGVYEIAVRLTRDRDEMVEGLYRPHDLDVLVDRHRHHRFHIQPPENGKDFTHVDTNLKVRVPITAGPHDIAVTFVSQGESLREIKRQPFDAAYNRHRHPRQQPALFEVSMVGPLNDTQSDPNKQLVAPEPTGPVDTPSRQRIFTVRPDDDSLASQVAAAETIFAKLLRHAYRREIGPDDLAVPMKFFRDAVQTTVTTSESATVSHGSNSTADDRFEFGIQRGIAAILVNPHFLFRIERPAETAGLHRVSDTELASRLSYFLYASLPDEGLLDLAASNQLSDAAVLDEQVRRMLDDPRSDSLVTNFAAQWLYLKNLDGVKPDLRRFPDFDENLRRAFRTETESLFRHIKEHGESVLGLIDSDFTYLNERLAVHYEIPGVVGSHFRRVDLSPDSNRGGLLRHGSILAVTSYSTRTSPTIRGNWVLENLVGTPPPPPPPDVPALKEKQSLTDASFRQRLAAHRENPACASCHALIDPVGFSLDHYDAVGRYRRFDADDTPVDSSGTLPDGTEVTGVKDLEASLTRHPEMFVTCLVEKMLTYALGRGLDHRDAAAVRRIVSESAQDDYRFSSIVRNIVASRPFQSRYHPPKDPS</sequence>
<keyword evidence="2" id="KW-0472">Membrane</keyword>
<evidence type="ECO:0000259" key="3">
    <source>
        <dbReference type="Pfam" id="PF07624"/>
    </source>
</evidence>
<evidence type="ECO:0008006" key="11">
    <source>
        <dbReference type="Google" id="ProtNLM"/>
    </source>
</evidence>
<comment type="caution">
    <text evidence="9">The sequence shown here is derived from an EMBL/GenBank/DDBJ whole genome shotgun (WGS) entry which is preliminary data.</text>
</comment>
<evidence type="ECO:0000259" key="6">
    <source>
        <dbReference type="Pfam" id="PF07631"/>
    </source>
</evidence>
<dbReference type="Pfam" id="PF07635">
    <property type="entry name" value="PSCyt1"/>
    <property type="match status" value="1"/>
</dbReference>
<dbReference type="Pfam" id="PF07624">
    <property type="entry name" value="PSD2"/>
    <property type="match status" value="1"/>
</dbReference>
<feature type="domain" description="DUF1585" evidence="3">
    <location>
        <begin position="778"/>
        <end position="851"/>
    </location>
</feature>
<gene>
    <name evidence="9" type="ORF">Pan14r_04290</name>
</gene>
<keyword evidence="2" id="KW-1133">Transmembrane helix</keyword>
<dbReference type="Pfam" id="PF07631">
    <property type="entry name" value="PSD4"/>
    <property type="match status" value="1"/>
</dbReference>
<dbReference type="InterPro" id="IPR013039">
    <property type="entry name" value="DUF1588"/>
</dbReference>
<feature type="region of interest" description="Disordered" evidence="1">
    <location>
        <begin position="1"/>
        <end position="20"/>
    </location>
</feature>
<keyword evidence="2" id="KW-0812">Transmembrane</keyword>
<dbReference type="EMBL" id="SJPL01000001">
    <property type="protein sequence ID" value="TWT68187.1"/>
    <property type="molecule type" value="Genomic_DNA"/>
</dbReference>
<feature type="domain" description="DUF1587" evidence="4">
    <location>
        <begin position="167"/>
        <end position="229"/>
    </location>
</feature>
<feature type="compositionally biased region" description="Basic and acidic residues" evidence="1">
    <location>
        <begin position="1"/>
        <end position="12"/>
    </location>
</feature>
<evidence type="ECO:0000259" key="7">
    <source>
        <dbReference type="Pfam" id="PF07635"/>
    </source>
</evidence>
<dbReference type="InterPro" id="IPR011429">
    <property type="entry name" value="Cyt_c_Planctomycete-type"/>
</dbReference>
<dbReference type="Pfam" id="PF07637">
    <property type="entry name" value="PSD5"/>
    <property type="match status" value="1"/>
</dbReference>
<dbReference type="Pfam" id="PF07627">
    <property type="entry name" value="PSCyt3"/>
    <property type="match status" value="1"/>
</dbReference>
<dbReference type="Proteomes" id="UP000317238">
    <property type="component" value="Unassembled WGS sequence"/>
</dbReference>
<evidence type="ECO:0000256" key="2">
    <source>
        <dbReference type="SAM" id="Phobius"/>
    </source>
</evidence>
<evidence type="ECO:0000256" key="1">
    <source>
        <dbReference type="SAM" id="MobiDB-lite"/>
    </source>
</evidence>
<accession>A0A5C5XXV6</accession>
<dbReference type="InterPro" id="IPR013042">
    <property type="entry name" value="DUF1592"/>
</dbReference>
<dbReference type="InterPro" id="IPR013043">
    <property type="entry name" value="DUF1595"/>
</dbReference>
<name>A0A5C5XXV6_9PLAN</name>
<evidence type="ECO:0000313" key="9">
    <source>
        <dbReference type="EMBL" id="TWT68187.1"/>
    </source>
</evidence>
<evidence type="ECO:0000259" key="8">
    <source>
        <dbReference type="Pfam" id="PF07637"/>
    </source>
</evidence>
<protein>
    <recommendedName>
        <fullName evidence="11">Planctomycete cytochrome C</fullName>
    </recommendedName>
</protein>
<dbReference type="Pfam" id="PF07626">
    <property type="entry name" value="PSD3"/>
    <property type="match status" value="1"/>
</dbReference>
<dbReference type="OrthoDB" id="175242at2"/>
<evidence type="ECO:0000259" key="5">
    <source>
        <dbReference type="Pfam" id="PF07627"/>
    </source>
</evidence>
<proteinExistence type="predicted"/>
<feature type="domain" description="DUF1588" evidence="5">
    <location>
        <begin position="666"/>
        <end position="762"/>
    </location>
</feature>
<reference evidence="9 10" key="1">
    <citation type="submission" date="2019-02" db="EMBL/GenBank/DDBJ databases">
        <title>Deep-cultivation of Planctomycetes and their phenomic and genomic characterization uncovers novel biology.</title>
        <authorList>
            <person name="Wiegand S."/>
            <person name="Jogler M."/>
            <person name="Boedeker C."/>
            <person name="Pinto D."/>
            <person name="Vollmers J."/>
            <person name="Rivas-Marin E."/>
            <person name="Kohn T."/>
            <person name="Peeters S.H."/>
            <person name="Heuer A."/>
            <person name="Rast P."/>
            <person name="Oberbeckmann S."/>
            <person name="Bunk B."/>
            <person name="Jeske O."/>
            <person name="Meyerdierks A."/>
            <person name="Storesund J.E."/>
            <person name="Kallscheuer N."/>
            <person name="Luecker S."/>
            <person name="Lage O.M."/>
            <person name="Pohl T."/>
            <person name="Merkel B.J."/>
            <person name="Hornburger P."/>
            <person name="Mueller R.-W."/>
            <person name="Bruemmer F."/>
            <person name="Labrenz M."/>
            <person name="Spormann A.M."/>
            <person name="Op Den Camp H."/>
            <person name="Overmann J."/>
            <person name="Amann R."/>
            <person name="Jetten M.S.M."/>
            <person name="Mascher T."/>
            <person name="Medema M.H."/>
            <person name="Devos D.P."/>
            <person name="Kaster A.-K."/>
            <person name="Ovreas L."/>
            <person name="Rohde M."/>
            <person name="Galperin M.Y."/>
            <person name="Jogler C."/>
        </authorList>
    </citation>
    <scope>NUCLEOTIDE SEQUENCE [LARGE SCALE GENOMIC DNA]</scope>
    <source>
        <strain evidence="9 10">Pan14r</strain>
    </source>
</reference>
<evidence type="ECO:0000313" key="10">
    <source>
        <dbReference type="Proteomes" id="UP000317238"/>
    </source>
</evidence>
<dbReference type="InterPro" id="IPR011478">
    <property type="entry name" value="DUF1585"/>
</dbReference>
<feature type="region of interest" description="Disordered" evidence="1">
    <location>
        <begin position="390"/>
        <end position="411"/>
    </location>
</feature>
<keyword evidence="10" id="KW-1185">Reference proteome</keyword>
<evidence type="ECO:0000259" key="4">
    <source>
        <dbReference type="Pfam" id="PF07626"/>
    </source>
</evidence>